<organism evidence="4 5">
    <name type="scientific">Longimycelium tulufanense</name>
    <dbReference type="NCBI Taxonomy" id="907463"/>
    <lineage>
        <taxon>Bacteria</taxon>
        <taxon>Bacillati</taxon>
        <taxon>Actinomycetota</taxon>
        <taxon>Actinomycetes</taxon>
        <taxon>Pseudonocardiales</taxon>
        <taxon>Pseudonocardiaceae</taxon>
        <taxon>Longimycelium</taxon>
    </lineage>
</organism>
<evidence type="ECO:0000256" key="2">
    <source>
        <dbReference type="ARBA" id="ARBA00022801"/>
    </source>
</evidence>
<comment type="caution">
    <text evidence="4">The sequence shown here is derived from an EMBL/GenBank/DDBJ whole genome shotgun (WGS) entry which is preliminary data.</text>
</comment>
<keyword evidence="3" id="KW-0326">Glycosidase</keyword>
<accession>A0A8J3CJI3</accession>
<dbReference type="SMART" id="SM00641">
    <property type="entry name" value="Glyco_25"/>
    <property type="match status" value="1"/>
</dbReference>
<dbReference type="GO" id="GO:0009253">
    <property type="term" value="P:peptidoglycan catabolic process"/>
    <property type="evidence" value="ECO:0007669"/>
    <property type="project" value="InterPro"/>
</dbReference>
<gene>
    <name evidence="4" type="ORF">GCM10012275_47940</name>
</gene>
<dbReference type="PROSITE" id="PS51904">
    <property type="entry name" value="GLYCOSYL_HYDROL_F25_2"/>
    <property type="match status" value="1"/>
</dbReference>
<evidence type="ECO:0000313" key="5">
    <source>
        <dbReference type="Proteomes" id="UP000637578"/>
    </source>
</evidence>
<dbReference type="PANTHER" id="PTHR34135">
    <property type="entry name" value="LYSOZYME"/>
    <property type="match status" value="1"/>
</dbReference>
<dbReference type="Pfam" id="PF01183">
    <property type="entry name" value="Glyco_hydro_25"/>
    <property type="match status" value="1"/>
</dbReference>
<dbReference type="AlphaFoldDB" id="A0A8J3CJI3"/>
<dbReference type="GO" id="GO:0016998">
    <property type="term" value="P:cell wall macromolecule catabolic process"/>
    <property type="evidence" value="ECO:0007669"/>
    <property type="project" value="InterPro"/>
</dbReference>
<proteinExistence type="inferred from homology"/>
<protein>
    <recommendedName>
        <fullName evidence="6">Lysozyme</fullName>
    </recommendedName>
</protein>
<dbReference type="InterPro" id="IPR002053">
    <property type="entry name" value="Glyco_hydro_25"/>
</dbReference>
<reference evidence="4" key="1">
    <citation type="journal article" date="2014" name="Int. J. Syst. Evol. Microbiol.">
        <title>Complete genome sequence of Corynebacterium casei LMG S-19264T (=DSM 44701T), isolated from a smear-ripened cheese.</title>
        <authorList>
            <consortium name="US DOE Joint Genome Institute (JGI-PGF)"/>
            <person name="Walter F."/>
            <person name="Albersmeier A."/>
            <person name="Kalinowski J."/>
            <person name="Ruckert C."/>
        </authorList>
    </citation>
    <scope>NUCLEOTIDE SEQUENCE</scope>
    <source>
        <strain evidence="4">CGMCC 4.5737</strain>
    </source>
</reference>
<dbReference type="EMBL" id="BMMK01000027">
    <property type="protein sequence ID" value="GGM71845.1"/>
    <property type="molecule type" value="Genomic_DNA"/>
</dbReference>
<evidence type="ECO:0000313" key="4">
    <source>
        <dbReference type="EMBL" id="GGM71845.1"/>
    </source>
</evidence>
<dbReference type="SUPFAM" id="SSF51445">
    <property type="entry name" value="(Trans)glycosidases"/>
    <property type="match status" value="1"/>
</dbReference>
<dbReference type="InterPro" id="IPR018077">
    <property type="entry name" value="Glyco_hydro_fam25_subgr"/>
</dbReference>
<dbReference type="InterPro" id="IPR017853">
    <property type="entry name" value="GH"/>
</dbReference>
<evidence type="ECO:0000256" key="1">
    <source>
        <dbReference type="ARBA" id="ARBA00010646"/>
    </source>
</evidence>
<dbReference type="PANTHER" id="PTHR34135:SF2">
    <property type="entry name" value="LYSOZYME"/>
    <property type="match status" value="1"/>
</dbReference>
<comment type="similarity">
    <text evidence="1">Belongs to the glycosyl hydrolase 25 family.</text>
</comment>
<dbReference type="GO" id="GO:0016052">
    <property type="term" value="P:carbohydrate catabolic process"/>
    <property type="evidence" value="ECO:0007669"/>
    <property type="project" value="TreeGrafter"/>
</dbReference>
<reference evidence="4" key="2">
    <citation type="submission" date="2020-09" db="EMBL/GenBank/DDBJ databases">
        <authorList>
            <person name="Sun Q."/>
            <person name="Zhou Y."/>
        </authorList>
    </citation>
    <scope>NUCLEOTIDE SEQUENCE</scope>
    <source>
        <strain evidence="4">CGMCC 4.5737</strain>
    </source>
</reference>
<sequence length="224" mass="24357">MKAGAAAAGLFALGPIRTAAAEPGPRGIDVSSHQGRPDWTAVSGAGIEFVYVKATEGHSWTSPTLDDQYAGARGAGLVTGLYHFARPDSGGDPVREADHFADHVYRLDAHYFGALPPCLDIERVGKDLRDWCGRFLDRLRYRLDTYPVLVYASTNFIRDHLSGSWADTHDVSWWVANYGGGPGKFSSPTERVVMHQYTSSGKVPGIKGRVDMNLALFPLHGLTL</sequence>
<evidence type="ECO:0008006" key="6">
    <source>
        <dbReference type="Google" id="ProtNLM"/>
    </source>
</evidence>
<dbReference type="Proteomes" id="UP000637578">
    <property type="component" value="Unassembled WGS sequence"/>
</dbReference>
<keyword evidence="2" id="KW-0378">Hydrolase</keyword>
<keyword evidence="5" id="KW-1185">Reference proteome</keyword>
<name>A0A8J3CJI3_9PSEU</name>
<dbReference type="GO" id="GO:0003796">
    <property type="term" value="F:lysozyme activity"/>
    <property type="evidence" value="ECO:0007669"/>
    <property type="project" value="InterPro"/>
</dbReference>
<dbReference type="CDD" id="cd00599">
    <property type="entry name" value="GH25_muramidase"/>
    <property type="match status" value="1"/>
</dbReference>
<evidence type="ECO:0000256" key="3">
    <source>
        <dbReference type="ARBA" id="ARBA00023295"/>
    </source>
</evidence>
<dbReference type="Gene3D" id="3.20.20.80">
    <property type="entry name" value="Glycosidases"/>
    <property type="match status" value="1"/>
</dbReference>